<dbReference type="EMBL" id="FTOT01000003">
    <property type="protein sequence ID" value="SIS95513.1"/>
    <property type="molecule type" value="Genomic_DNA"/>
</dbReference>
<organism evidence="2 3">
    <name type="scientific">Gemmobacter megaterium</name>
    <dbReference type="NCBI Taxonomy" id="1086013"/>
    <lineage>
        <taxon>Bacteria</taxon>
        <taxon>Pseudomonadati</taxon>
        <taxon>Pseudomonadota</taxon>
        <taxon>Alphaproteobacteria</taxon>
        <taxon>Rhodobacterales</taxon>
        <taxon>Paracoccaceae</taxon>
        <taxon>Gemmobacter</taxon>
    </lineage>
</organism>
<dbReference type="AlphaFoldDB" id="A0A1N7NAT7"/>
<evidence type="ECO:0000256" key="1">
    <source>
        <dbReference type="SAM" id="Phobius"/>
    </source>
</evidence>
<gene>
    <name evidence="2" type="ORF">SAMN05421774_103259</name>
</gene>
<dbReference type="STRING" id="1086013.SAMN05421774_103259"/>
<keyword evidence="1" id="KW-1133">Transmembrane helix</keyword>
<name>A0A1N7NAT7_9RHOB</name>
<accession>A0A1N7NAT7</accession>
<sequence length="250" mass="26220">MTPPDPPTEIDLAAFVEGQLDPARRCEVAGWLARHPDQAARVMADLHVTEGLRLALAGPLAPAPPAMRAGAVRLRRRMGRRHALRRVWPVAAAVAIFALGWTGHALMPRPNPLASAIAAALEIEATLAIAQAMGTLPDTSAVDPAGLATRLGISVPALPPDWRVRTVQVVQHAGQPGIAILLDTPTMGEILLFSAGLPVDGPDLPPRSFQRDGKALAAFEKGQAAYVLVDASAPMADLAGGAQELLARFN</sequence>
<keyword evidence="3" id="KW-1185">Reference proteome</keyword>
<dbReference type="RefSeq" id="WP_076530728.1">
    <property type="nucleotide sequence ID" value="NZ_BMEH01000003.1"/>
</dbReference>
<feature type="transmembrane region" description="Helical" evidence="1">
    <location>
        <begin position="83"/>
        <end position="101"/>
    </location>
</feature>
<dbReference type="Proteomes" id="UP000186141">
    <property type="component" value="Unassembled WGS sequence"/>
</dbReference>
<evidence type="ECO:0000313" key="3">
    <source>
        <dbReference type="Proteomes" id="UP000186141"/>
    </source>
</evidence>
<dbReference type="OrthoDB" id="7187254at2"/>
<protein>
    <submittedName>
        <fullName evidence="2">Transmembrane transcriptional regulator (Anti-sigma factor RsiW)</fullName>
    </submittedName>
</protein>
<keyword evidence="1 2" id="KW-0812">Transmembrane</keyword>
<reference evidence="2 3" key="1">
    <citation type="submission" date="2017-01" db="EMBL/GenBank/DDBJ databases">
        <authorList>
            <person name="Mah S.A."/>
            <person name="Swanson W.J."/>
            <person name="Moy G.W."/>
            <person name="Vacquier V.D."/>
        </authorList>
    </citation>
    <scope>NUCLEOTIDE SEQUENCE [LARGE SCALE GENOMIC DNA]</scope>
    <source>
        <strain evidence="2 3">DSM 26375</strain>
    </source>
</reference>
<proteinExistence type="predicted"/>
<keyword evidence="1" id="KW-0472">Membrane</keyword>
<evidence type="ECO:0000313" key="2">
    <source>
        <dbReference type="EMBL" id="SIS95513.1"/>
    </source>
</evidence>